<feature type="transmembrane region" description="Helical" evidence="1">
    <location>
        <begin position="235"/>
        <end position="251"/>
    </location>
</feature>
<keyword evidence="1" id="KW-0812">Transmembrane</keyword>
<dbReference type="InterPro" id="IPR032421">
    <property type="entry name" value="PMT_4TMC"/>
</dbReference>
<feature type="transmembrane region" description="Helical" evidence="1">
    <location>
        <begin position="271"/>
        <end position="292"/>
    </location>
</feature>
<dbReference type="GO" id="GO:0005886">
    <property type="term" value="C:plasma membrane"/>
    <property type="evidence" value="ECO:0007669"/>
    <property type="project" value="UniProtKB-SubCell"/>
</dbReference>
<keyword evidence="1" id="KW-0328">Glycosyltransferase</keyword>
<evidence type="ECO:0000259" key="3">
    <source>
        <dbReference type="Pfam" id="PF16192"/>
    </source>
</evidence>
<dbReference type="Proteomes" id="UP000548476">
    <property type="component" value="Unassembled WGS sequence"/>
</dbReference>
<name>A0A841FR10_9ACTN</name>
<comment type="subcellular location">
    <subcellularLocation>
        <location evidence="1">Cell membrane</location>
    </subcellularLocation>
</comment>
<evidence type="ECO:0000256" key="1">
    <source>
        <dbReference type="RuleBase" id="RU367007"/>
    </source>
</evidence>
<feature type="transmembrane region" description="Helical" evidence="1">
    <location>
        <begin position="34"/>
        <end position="53"/>
    </location>
</feature>
<organism evidence="4 5">
    <name type="scientific">Phytomonospora endophytica</name>
    <dbReference type="NCBI Taxonomy" id="714109"/>
    <lineage>
        <taxon>Bacteria</taxon>
        <taxon>Bacillati</taxon>
        <taxon>Actinomycetota</taxon>
        <taxon>Actinomycetes</taxon>
        <taxon>Micromonosporales</taxon>
        <taxon>Micromonosporaceae</taxon>
        <taxon>Phytomonospora</taxon>
    </lineage>
</organism>
<evidence type="ECO:0000313" key="5">
    <source>
        <dbReference type="Proteomes" id="UP000548476"/>
    </source>
</evidence>
<keyword evidence="1" id="KW-0472">Membrane</keyword>
<feature type="transmembrane region" description="Helical" evidence="1">
    <location>
        <begin position="210"/>
        <end position="229"/>
    </location>
</feature>
<sequence length="506" mass="57331">MTAIAEREDTAVSVPSVAPDVRERLAPRAPDDRLRGWLITGAVVAIAAVLRLVGLVHPRGMIFDEVYYAQDAWDLLHHGVEWDDRNGSGAFVAHPPLGKWCIALGEWLFGFNEFGWRISAVVASLISVFLIIRIARRLFGSSVLAGVAGLLMAVDGMAFVTGRTALLDVFLMVFVLAGFYFLVRDREQRRLRWLRAMENGLDTTRRRPGFAVPWWRLGAAVMLGCGLGVKWSAVWYIAVFMALIFVWEWRARRSAGVRHAFRDTLIDELGWLFLFGVIVGVVYLATWTGWFISDDGWGRHWAESQGRGEPPIWGAISNLIKYHEDVLNFHEQLASPHTYQSWPWQWMLDARPVAYYWSTEVDCGATSCAAEVLLLGTPLLWWSFIPALIAVAVWGLAKRDWRSWALLVSVAAGFLPWMNYPDRTMFYFYALPAEPFLILAVVFALGMIGGYGRTATVERRLTGAFIVAGYVTVVALCFAYFYPIYTGMAIPYDDWYARMWLDKLWI</sequence>
<dbReference type="RefSeq" id="WP_184792817.1">
    <property type="nucleotide sequence ID" value="NZ_BONT01000101.1"/>
</dbReference>
<proteinExistence type="inferred from homology"/>
<dbReference type="Pfam" id="PF16192">
    <property type="entry name" value="PMT_4TMC"/>
    <property type="match status" value="1"/>
</dbReference>
<comment type="pathway">
    <text evidence="1">Protein modification; protein glycosylation.</text>
</comment>
<comment type="function">
    <text evidence="1">Protein O-mannosyltransferase that catalyzes the transfer of a single mannose residue from a polyprenol phospho-mannosyl lipidic donor to the hydroxyl group of selected serine and threonine residues in acceptor proteins.</text>
</comment>
<dbReference type="PANTHER" id="PTHR10050:SF46">
    <property type="entry name" value="PROTEIN O-MANNOSYL-TRANSFERASE 2"/>
    <property type="match status" value="1"/>
</dbReference>
<dbReference type="EC" id="2.4.1.-" evidence="1"/>
<feature type="transmembrane region" description="Helical" evidence="1">
    <location>
        <begin position="165"/>
        <end position="183"/>
    </location>
</feature>
<protein>
    <recommendedName>
        <fullName evidence="1">Polyprenol-phosphate-mannose--protein mannosyltransferase</fullName>
        <ecNumber evidence="1">2.4.1.-</ecNumber>
    </recommendedName>
</protein>
<evidence type="ECO:0000259" key="2">
    <source>
        <dbReference type="Pfam" id="PF13231"/>
    </source>
</evidence>
<reference evidence="4 5" key="1">
    <citation type="submission" date="2020-08" db="EMBL/GenBank/DDBJ databases">
        <title>Genomic Encyclopedia of Type Strains, Phase IV (KMG-IV): sequencing the most valuable type-strain genomes for metagenomic binning, comparative biology and taxonomic classification.</title>
        <authorList>
            <person name="Goeker M."/>
        </authorList>
    </citation>
    <scope>NUCLEOTIDE SEQUENCE [LARGE SCALE GENOMIC DNA]</scope>
    <source>
        <strain evidence="4 5">YIM 65646</strain>
    </source>
</reference>
<comment type="similarity">
    <text evidence="1">Belongs to the glycosyltransferase 39 family.</text>
</comment>
<comment type="caution">
    <text evidence="4">The sequence shown here is derived from an EMBL/GenBank/DDBJ whole genome shotgun (WGS) entry which is preliminary data.</text>
</comment>
<keyword evidence="1" id="KW-1003">Cell membrane</keyword>
<dbReference type="AlphaFoldDB" id="A0A841FR10"/>
<feature type="transmembrane region" description="Helical" evidence="1">
    <location>
        <begin position="379"/>
        <end position="397"/>
    </location>
</feature>
<evidence type="ECO:0000313" key="4">
    <source>
        <dbReference type="EMBL" id="MBB6039731.1"/>
    </source>
</evidence>
<feature type="transmembrane region" description="Helical" evidence="1">
    <location>
        <begin position="461"/>
        <end position="482"/>
    </location>
</feature>
<feature type="domain" description="Protein O-mannosyl-transferase C-terminal four TM" evidence="3">
    <location>
        <begin position="317"/>
        <end position="503"/>
    </location>
</feature>
<keyword evidence="5" id="KW-1185">Reference proteome</keyword>
<keyword evidence="1" id="KW-1133">Transmembrane helix</keyword>
<gene>
    <name evidence="4" type="ORF">HNR73_007629</name>
</gene>
<keyword evidence="1 4" id="KW-0808">Transferase</keyword>
<dbReference type="UniPathway" id="UPA00378"/>
<feature type="transmembrane region" description="Helical" evidence="1">
    <location>
        <begin position="404"/>
        <end position="420"/>
    </location>
</feature>
<accession>A0A841FR10</accession>
<feature type="transmembrane region" description="Helical" evidence="1">
    <location>
        <begin position="114"/>
        <end position="132"/>
    </location>
</feature>
<feature type="domain" description="Glycosyltransferase RgtA/B/C/D-like" evidence="2">
    <location>
        <begin position="94"/>
        <end position="194"/>
    </location>
</feature>
<feature type="transmembrane region" description="Helical" evidence="1">
    <location>
        <begin position="139"/>
        <end position="159"/>
    </location>
</feature>
<dbReference type="EMBL" id="JACHGT010000025">
    <property type="protein sequence ID" value="MBB6039731.1"/>
    <property type="molecule type" value="Genomic_DNA"/>
</dbReference>
<feature type="transmembrane region" description="Helical" evidence="1">
    <location>
        <begin position="426"/>
        <end position="449"/>
    </location>
</feature>
<dbReference type="InterPro" id="IPR038731">
    <property type="entry name" value="RgtA/B/C-like"/>
</dbReference>
<dbReference type="Pfam" id="PF13231">
    <property type="entry name" value="PMT_2"/>
    <property type="match status" value="1"/>
</dbReference>
<dbReference type="GO" id="GO:0004169">
    <property type="term" value="F:dolichyl-phosphate-mannose-protein mannosyltransferase activity"/>
    <property type="evidence" value="ECO:0007669"/>
    <property type="project" value="UniProtKB-UniRule"/>
</dbReference>
<dbReference type="PANTHER" id="PTHR10050">
    <property type="entry name" value="DOLICHYL-PHOSPHATE-MANNOSE--PROTEIN MANNOSYLTRANSFERASE"/>
    <property type="match status" value="1"/>
</dbReference>
<dbReference type="InterPro" id="IPR027005">
    <property type="entry name" value="PMT-like"/>
</dbReference>